<dbReference type="OrthoDB" id="73639at2759"/>
<proteinExistence type="inferred from homology"/>
<sequence length="453" mass="53893">MLIKYAKIDKAEFNIDSSTFQFYLKPYHLKLKFSHQLKEEGQSNEGISNNIQHYDEEKGVLMCRVAKLNEGEVFEDLDQPQKLLYDSQQDFSEFEEEYDEQTLQMIEAYYQAQKQVAEDHSDDKLEEAEEEEKKQQVEPEEEEKQENKTNTIQNLHRAEYCYGFLNKYFDIFEGNEDTLMEVADLNPAEVTLKARLMHKVQIENDKFDPERYAFDNFDDEAIEQVQEYLNPEYSLEKQMQNLNLEEEKSKKEGKYDDEVNKQILSVKLEQPSEDQQKTLMIQMVDILYAYLYDLRVNGHEPSTETSWNIIKLSSTLSSFIDYSVINNFDMRVKFSQIFSLRRGLTFTFLRSYDLAKKVQQDLLDIFKQQESKAQIMDLLQSATKILQGRYHLYNKCFMYELCYWFQNYVTQEDLNEFATILIEQTESVTKHDLNLNLIEVDEMAQQYKNQESD</sequence>
<dbReference type="GO" id="GO:0000493">
    <property type="term" value="P:box H/ACA snoRNP assembly"/>
    <property type="evidence" value="ECO:0007669"/>
    <property type="project" value="InterPro"/>
</dbReference>
<dbReference type="GO" id="GO:0051082">
    <property type="term" value="F:unfolded protein binding"/>
    <property type="evidence" value="ECO:0007669"/>
    <property type="project" value="TreeGrafter"/>
</dbReference>
<name>A0A077ZWB5_STYLE</name>
<gene>
    <name evidence="5" type="primary">Contig10726.g11476</name>
    <name evidence="5" type="ORF">STYLEM_1700</name>
</gene>
<evidence type="ECO:0000259" key="3">
    <source>
        <dbReference type="Pfam" id="PF04925"/>
    </source>
</evidence>
<protein>
    <submittedName>
        <fullName evidence="5">Protein shq1 homolog</fullName>
    </submittedName>
</protein>
<accession>A0A077ZWB5</accession>
<evidence type="ECO:0000313" key="6">
    <source>
        <dbReference type="Proteomes" id="UP000039865"/>
    </source>
</evidence>
<evidence type="ECO:0000256" key="1">
    <source>
        <dbReference type="ARBA" id="ARBA00005607"/>
    </source>
</evidence>
<dbReference type="Proteomes" id="UP000039865">
    <property type="component" value="Unassembled WGS sequence"/>
</dbReference>
<dbReference type="InterPro" id="IPR007009">
    <property type="entry name" value="Shq1_C"/>
</dbReference>
<evidence type="ECO:0000259" key="4">
    <source>
        <dbReference type="Pfam" id="PF21413"/>
    </source>
</evidence>
<evidence type="ECO:0000256" key="2">
    <source>
        <dbReference type="SAM" id="MobiDB-lite"/>
    </source>
</evidence>
<reference evidence="5 6" key="1">
    <citation type="submission" date="2014-06" db="EMBL/GenBank/DDBJ databases">
        <authorList>
            <person name="Swart Estienne"/>
        </authorList>
    </citation>
    <scope>NUCLEOTIDE SEQUENCE [LARGE SCALE GENOMIC DNA]</scope>
    <source>
        <strain evidence="5 6">130c</strain>
    </source>
</reference>
<dbReference type="Gene3D" id="2.60.40.790">
    <property type="match status" value="1"/>
</dbReference>
<dbReference type="PANTHER" id="PTHR12967:SF0">
    <property type="entry name" value="PROTEIN SHQ1 HOMOLOG"/>
    <property type="match status" value="1"/>
</dbReference>
<organism evidence="5 6">
    <name type="scientific">Stylonychia lemnae</name>
    <name type="common">Ciliate</name>
    <dbReference type="NCBI Taxonomy" id="5949"/>
    <lineage>
        <taxon>Eukaryota</taxon>
        <taxon>Sar</taxon>
        <taxon>Alveolata</taxon>
        <taxon>Ciliophora</taxon>
        <taxon>Intramacronucleata</taxon>
        <taxon>Spirotrichea</taxon>
        <taxon>Stichotrichia</taxon>
        <taxon>Sporadotrichida</taxon>
        <taxon>Oxytrichidae</taxon>
        <taxon>Stylonychinae</taxon>
        <taxon>Stylonychia</taxon>
    </lineage>
</organism>
<dbReference type="GO" id="GO:0005737">
    <property type="term" value="C:cytoplasm"/>
    <property type="evidence" value="ECO:0007669"/>
    <property type="project" value="TreeGrafter"/>
</dbReference>
<feature type="domain" description="Shq1 C-terminal" evidence="3">
    <location>
        <begin position="247"/>
        <end position="437"/>
    </location>
</feature>
<dbReference type="AlphaFoldDB" id="A0A077ZWB5"/>
<keyword evidence="6" id="KW-1185">Reference proteome</keyword>
<dbReference type="InterPro" id="IPR008978">
    <property type="entry name" value="HSP20-like_chaperone"/>
</dbReference>
<comment type="similarity">
    <text evidence="1">Belongs to the SHQ1 family.</text>
</comment>
<dbReference type="InterPro" id="IPR039742">
    <property type="entry name" value="Shq1"/>
</dbReference>
<dbReference type="EMBL" id="CCKQ01001626">
    <property type="protein sequence ID" value="CDW72736.1"/>
    <property type="molecule type" value="Genomic_DNA"/>
</dbReference>
<dbReference type="InterPro" id="IPR048696">
    <property type="entry name" value="SHQ1-like_CS"/>
</dbReference>
<dbReference type="Pfam" id="PF21413">
    <property type="entry name" value="SHQ1-like_CS"/>
    <property type="match status" value="1"/>
</dbReference>
<dbReference type="PANTHER" id="PTHR12967">
    <property type="entry name" value="PROTEIN SHQ1 HOMOLOG"/>
    <property type="match status" value="1"/>
</dbReference>
<feature type="region of interest" description="Disordered" evidence="2">
    <location>
        <begin position="116"/>
        <end position="151"/>
    </location>
</feature>
<feature type="domain" description="SHQ1-like CS" evidence="4">
    <location>
        <begin position="3"/>
        <end position="84"/>
    </location>
</feature>
<dbReference type="GO" id="GO:0005654">
    <property type="term" value="C:nucleoplasm"/>
    <property type="evidence" value="ECO:0007669"/>
    <property type="project" value="TreeGrafter"/>
</dbReference>
<dbReference type="InParanoid" id="A0A077ZWB5"/>
<evidence type="ECO:0000313" key="5">
    <source>
        <dbReference type="EMBL" id="CDW72736.1"/>
    </source>
</evidence>
<dbReference type="Pfam" id="PF04925">
    <property type="entry name" value="SHQ1"/>
    <property type="match status" value="1"/>
</dbReference>